<name>A0A0C2EXU4_9PSED</name>
<proteinExistence type="inferred from homology"/>
<evidence type="ECO:0000256" key="5">
    <source>
        <dbReference type="ARBA" id="ARBA00022989"/>
    </source>
</evidence>
<keyword evidence="4 7" id="KW-0812">Transmembrane</keyword>
<sequence length="225" mass="24031">MLAAEWCSFFIFKATFMTLATLLLFLISSAAIIAMPGPTVLLALHNGSNHGVRAAAWGMGGAVLADALLVTAVACGLGILLQASETLFQAVKWVGAAYLVWLGWKMLRSTGTLAELPAQQGSNRSIGLFMRCFVVALTNPKALLFMSAFLPQFIDSTQPQLPQYAALAGVLTLLNVSIMLFYALCGARLLNRLQGAHLRTFNRMTGGLLMTLGGVLAFYRRGASA</sequence>
<keyword evidence="3" id="KW-1003">Cell membrane</keyword>
<dbReference type="EMBL" id="JXDG01000035">
    <property type="protein sequence ID" value="KIH83588.1"/>
    <property type="molecule type" value="Genomic_DNA"/>
</dbReference>
<protein>
    <submittedName>
        <fullName evidence="8">Putative amino acid efflux protein</fullName>
    </submittedName>
</protein>
<dbReference type="PANTHER" id="PTHR30086">
    <property type="entry name" value="ARGININE EXPORTER PROTEIN ARGO"/>
    <property type="match status" value="1"/>
</dbReference>
<evidence type="ECO:0000256" key="4">
    <source>
        <dbReference type="ARBA" id="ARBA00022692"/>
    </source>
</evidence>
<keyword evidence="9" id="KW-1185">Reference proteome</keyword>
<reference evidence="8 9" key="1">
    <citation type="submission" date="2015-01" db="EMBL/GenBank/DDBJ databases">
        <title>Complete genome of Pseudomonas batumici UCM B-321 producer of the batumin antibiotic with strong antistaphilococcal and potential anticancer activity.</title>
        <authorList>
            <person name="Klochko V.V."/>
            <person name="Zelena L.B."/>
            <person name="Elena K.A."/>
            <person name="Reva O.N."/>
        </authorList>
    </citation>
    <scope>NUCLEOTIDE SEQUENCE [LARGE SCALE GENOMIC DNA]</scope>
    <source>
        <strain evidence="8 9">UCM B-321</strain>
    </source>
</reference>
<feature type="transmembrane region" description="Helical" evidence="7">
    <location>
        <begin position="201"/>
        <end position="219"/>
    </location>
</feature>
<feature type="transmembrane region" description="Helical" evidence="7">
    <location>
        <begin position="20"/>
        <end position="44"/>
    </location>
</feature>
<accession>A0A0C2EXU4</accession>
<evidence type="ECO:0000256" key="2">
    <source>
        <dbReference type="ARBA" id="ARBA00007928"/>
    </source>
</evidence>
<comment type="caution">
    <text evidence="8">The sequence shown here is derived from an EMBL/GenBank/DDBJ whole genome shotgun (WGS) entry which is preliminary data.</text>
</comment>
<keyword evidence="5 7" id="KW-1133">Transmembrane helix</keyword>
<evidence type="ECO:0000256" key="7">
    <source>
        <dbReference type="SAM" id="Phobius"/>
    </source>
</evidence>
<keyword evidence="6 7" id="KW-0472">Membrane</keyword>
<dbReference type="GO" id="GO:0042970">
    <property type="term" value="F:homoserine transmembrane transporter activity"/>
    <property type="evidence" value="ECO:0007669"/>
    <property type="project" value="TreeGrafter"/>
</dbReference>
<comment type="subcellular location">
    <subcellularLocation>
        <location evidence="1">Cell membrane</location>
        <topology evidence="1">Multi-pass membrane protein</topology>
    </subcellularLocation>
</comment>
<organism evidence="8 9">
    <name type="scientific">Pseudomonas batumici</name>
    <dbReference type="NCBI Taxonomy" id="226910"/>
    <lineage>
        <taxon>Bacteria</taxon>
        <taxon>Pseudomonadati</taxon>
        <taxon>Pseudomonadota</taxon>
        <taxon>Gammaproteobacteria</taxon>
        <taxon>Pseudomonadales</taxon>
        <taxon>Pseudomonadaceae</taxon>
        <taxon>Pseudomonas</taxon>
    </lineage>
</organism>
<dbReference type="PIRSF" id="PIRSF006324">
    <property type="entry name" value="LeuE"/>
    <property type="match status" value="1"/>
</dbReference>
<feature type="transmembrane region" description="Helical" evidence="7">
    <location>
        <begin position="56"/>
        <end position="81"/>
    </location>
</feature>
<gene>
    <name evidence="8" type="ORF">UCMB321_2714</name>
</gene>
<evidence type="ECO:0000256" key="6">
    <source>
        <dbReference type="ARBA" id="ARBA00023136"/>
    </source>
</evidence>
<dbReference type="STRING" id="226910.UCMB321_2714"/>
<dbReference type="Pfam" id="PF01810">
    <property type="entry name" value="LysE"/>
    <property type="match status" value="1"/>
</dbReference>
<evidence type="ECO:0000313" key="9">
    <source>
        <dbReference type="Proteomes" id="UP000031535"/>
    </source>
</evidence>
<dbReference type="PATRIC" id="fig|226910.6.peg.2704"/>
<comment type="similarity">
    <text evidence="2">Belongs to the Rht family.</text>
</comment>
<dbReference type="Proteomes" id="UP000031535">
    <property type="component" value="Unassembled WGS sequence"/>
</dbReference>
<dbReference type="AlphaFoldDB" id="A0A0C2EXU4"/>
<evidence type="ECO:0000313" key="8">
    <source>
        <dbReference type="EMBL" id="KIH83588.1"/>
    </source>
</evidence>
<evidence type="ECO:0000256" key="3">
    <source>
        <dbReference type="ARBA" id="ARBA00022475"/>
    </source>
</evidence>
<dbReference type="GO" id="GO:0005886">
    <property type="term" value="C:plasma membrane"/>
    <property type="evidence" value="ECO:0007669"/>
    <property type="project" value="UniProtKB-SubCell"/>
</dbReference>
<feature type="transmembrane region" description="Helical" evidence="7">
    <location>
        <begin position="128"/>
        <end position="154"/>
    </location>
</feature>
<evidence type="ECO:0000256" key="1">
    <source>
        <dbReference type="ARBA" id="ARBA00004651"/>
    </source>
</evidence>
<dbReference type="PANTHER" id="PTHR30086:SF14">
    <property type="entry name" value="HOMOSERINE_HOMOSERINE LACTONE EFFLUX PROTEIN"/>
    <property type="match status" value="1"/>
</dbReference>
<dbReference type="InterPro" id="IPR001123">
    <property type="entry name" value="LeuE-type"/>
</dbReference>
<feature type="transmembrane region" description="Helical" evidence="7">
    <location>
        <begin position="166"/>
        <end position="189"/>
    </location>
</feature>